<dbReference type="PANTHER" id="PTHR11188">
    <property type="entry name" value="ARRESTIN DOMAIN CONTAINING PROTEIN"/>
    <property type="match status" value="1"/>
</dbReference>
<feature type="domain" description="Arrestin-like N-terminal" evidence="2">
    <location>
        <begin position="12"/>
        <end position="156"/>
    </location>
</feature>
<keyword evidence="6" id="KW-1185">Reference proteome</keyword>
<dbReference type="WBParaSite" id="DME_0001025301-mRNA-1">
    <property type="protein sequence ID" value="DME_0001025301-mRNA-1"/>
    <property type="gene ID" value="DME_0001025301"/>
</dbReference>
<dbReference type="Gene3D" id="2.60.40.640">
    <property type="match status" value="2"/>
</dbReference>
<accession>A0A0N4UQG6</accession>
<protein>
    <submittedName>
        <fullName evidence="7">Arrestin_C domain-containing protein</fullName>
    </submittedName>
</protein>
<dbReference type="InterPro" id="IPR011022">
    <property type="entry name" value="Arrestin_C-like"/>
</dbReference>
<dbReference type="SUPFAM" id="SSF81296">
    <property type="entry name" value="E set domains"/>
    <property type="match status" value="2"/>
</dbReference>
<dbReference type="PANTHER" id="PTHR11188:SF159">
    <property type="entry name" value="ARRESTIN C-TERMINAL-LIKE DOMAIN-CONTAINING PROTEIN"/>
    <property type="match status" value="1"/>
</dbReference>
<feature type="domain" description="Arrestin C-terminal-like" evidence="3">
    <location>
        <begin position="188"/>
        <end position="318"/>
    </location>
</feature>
<dbReference type="OrthoDB" id="2333384at2759"/>
<dbReference type="STRING" id="318479.A0A0N4UQG6"/>
<dbReference type="InterPro" id="IPR014752">
    <property type="entry name" value="Arrestin-like_C"/>
</dbReference>
<name>A0A0N4UQG6_DRAME</name>
<evidence type="ECO:0000313" key="5">
    <source>
        <dbReference type="Proteomes" id="UP000038040"/>
    </source>
</evidence>
<evidence type="ECO:0000259" key="2">
    <source>
        <dbReference type="Pfam" id="PF00339"/>
    </source>
</evidence>
<reference evidence="7" key="1">
    <citation type="submission" date="2017-02" db="UniProtKB">
        <authorList>
            <consortium name="WormBaseParasite"/>
        </authorList>
    </citation>
    <scope>IDENTIFICATION</scope>
</reference>
<comment type="similarity">
    <text evidence="1">Belongs to the arrestin family.</text>
</comment>
<evidence type="ECO:0000313" key="4">
    <source>
        <dbReference type="EMBL" id="VDN53786.1"/>
    </source>
</evidence>
<evidence type="ECO:0000256" key="1">
    <source>
        <dbReference type="ARBA" id="ARBA00005298"/>
    </source>
</evidence>
<dbReference type="Pfam" id="PF02752">
    <property type="entry name" value="Arrestin_C"/>
    <property type="match status" value="1"/>
</dbReference>
<dbReference type="GO" id="GO:0005737">
    <property type="term" value="C:cytoplasm"/>
    <property type="evidence" value="ECO:0007669"/>
    <property type="project" value="TreeGrafter"/>
</dbReference>
<dbReference type="EMBL" id="UYYG01000181">
    <property type="protein sequence ID" value="VDN53786.1"/>
    <property type="molecule type" value="Genomic_DNA"/>
</dbReference>
<reference evidence="4 6" key="2">
    <citation type="submission" date="2018-11" db="EMBL/GenBank/DDBJ databases">
        <authorList>
            <consortium name="Pathogen Informatics"/>
        </authorList>
    </citation>
    <scope>NUCLEOTIDE SEQUENCE [LARGE SCALE GENOMIC DNA]</scope>
</reference>
<dbReference type="Pfam" id="PF00339">
    <property type="entry name" value="Arrestin_N"/>
    <property type="match status" value="1"/>
</dbReference>
<dbReference type="Proteomes" id="UP000274756">
    <property type="component" value="Unassembled WGS sequence"/>
</dbReference>
<dbReference type="GO" id="GO:0015031">
    <property type="term" value="P:protein transport"/>
    <property type="evidence" value="ECO:0007669"/>
    <property type="project" value="TreeGrafter"/>
</dbReference>
<dbReference type="InterPro" id="IPR014756">
    <property type="entry name" value="Ig_E-set"/>
</dbReference>
<dbReference type="Proteomes" id="UP000038040">
    <property type="component" value="Unplaced"/>
</dbReference>
<dbReference type="InterPro" id="IPR011021">
    <property type="entry name" value="Arrestin-like_N"/>
</dbReference>
<proteinExistence type="inferred from homology"/>
<organism evidence="5 7">
    <name type="scientific">Dracunculus medinensis</name>
    <name type="common">Guinea worm</name>
    <dbReference type="NCBI Taxonomy" id="318479"/>
    <lineage>
        <taxon>Eukaryota</taxon>
        <taxon>Metazoa</taxon>
        <taxon>Ecdysozoa</taxon>
        <taxon>Nematoda</taxon>
        <taxon>Chromadorea</taxon>
        <taxon>Rhabditida</taxon>
        <taxon>Spirurina</taxon>
        <taxon>Dracunculoidea</taxon>
        <taxon>Dracunculidae</taxon>
        <taxon>Dracunculus</taxon>
    </lineage>
</organism>
<dbReference type="InterPro" id="IPR050357">
    <property type="entry name" value="Arrestin_domain-protein"/>
</dbReference>
<evidence type="ECO:0000259" key="3">
    <source>
        <dbReference type="Pfam" id="PF02752"/>
    </source>
</evidence>
<evidence type="ECO:0000313" key="6">
    <source>
        <dbReference type="Proteomes" id="UP000274756"/>
    </source>
</evidence>
<gene>
    <name evidence="4" type="ORF">DME_LOCUS3759</name>
</gene>
<sequence length="325" mass="37076">MCLANDMKINHFDVLLDKETNKAYIGGEILKGVIEIGVSEKVKVARLIIRLNGCIQTRWKNKISDIMYESNEQILNDFIDLTRLLVEHCDENYDLMNGLHRIRFQIPLPLDLISSIEKENYGWVRYTCSATIDVLDVEAKELCAERNFTVHSLLNLDAPYMRESTSNKEESEIYSCCFKKSIGMRSAEMVVADMGLLPGETAHITLTLENTSKRKLRRKHQNIPNNCCLISLCQQLDFLAQNRYELHMFDRKSLTIVVESIVTCETSGEGFQTKHIDFPVPADLQPTSIKDNGLITISYFFKLDIDDFDVIVPIIIGSFKTPGPI</sequence>
<evidence type="ECO:0000313" key="7">
    <source>
        <dbReference type="WBParaSite" id="DME_0001025301-mRNA-1"/>
    </source>
</evidence>
<dbReference type="AlphaFoldDB" id="A0A0N4UQG6"/>